<dbReference type="InterPro" id="IPR005119">
    <property type="entry name" value="LysR_subst-bd"/>
</dbReference>
<keyword evidence="4" id="KW-1185">Reference proteome</keyword>
<dbReference type="Pfam" id="PF03466">
    <property type="entry name" value="LysR_substrate"/>
    <property type="match status" value="1"/>
</dbReference>
<evidence type="ECO:0000256" key="1">
    <source>
        <dbReference type="ARBA" id="ARBA00009437"/>
    </source>
</evidence>
<dbReference type="Gene3D" id="3.40.190.10">
    <property type="entry name" value="Periplasmic binding protein-like II"/>
    <property type="match status" value="1"/>
</dbReference>
<gene>
    <name evidence="3" type="ORF">WR25_10279</name>
</gene>
<organism evidence="3 4">
    <name type="scientific">Diploscapter pachys</name>
    <dbReference type="NCBI Taxonomy" id="2018661"/>
    <lineage>
        <taxon>Eukaryota</taxon>
        <taxon>Metazoa</taxon>
        <taxon>Ecdysozoa</taxon>
        <taxon>Nematoda</taxon>
        <taxon>Chromadorea</taxon>
        <taxon>Rhabditida</taxon>
        <taxon>Rhabditina</taxon>
        <taxon>Rhabditomorpha</taxon>
        <taxon>Rhabditoidea</taxon>
        <taxon>Rhabditidae</taxon>
        <taxon>Diploscapter</taxon>
    </lineage>
</organism>
<dbReference type="CDD" id="cd08422">
    <property type="entry name" value="PBP2_CrgA_like"/>
    <property type="match status" value="1"/>
</dbReference>
<dbReference type="EMBL" id="LIAE01009489">
    <property type="protein sequence ID" value="PAV69558.1"/>
    <property type="molecule type" value="Genomic_DNA"/>
</dbReference>
<dbReference type="Proteomes" id="UP000218231">
    <property type="component" value="Unassembled WGS sequence"/>
</dbReference>
<dbReference type="PANTHER" id="PTHR30537:SF5">
    <property type="entry name" value="HTH-TYPE TRANSCRIPTIONAL ACTIVATOR TTDR-RELATED"/>
    <property type="match status" value="1"/>
</dbReference>
<dbReference type="AlphaFoldDB" id="A0A2A2K6J8"/>
<dbReference type="SUPFAM" id="SSF53850">
    <property type="entry name" value="Periplasmic binding protein-like II"/>
    <property type="match status" value="1"/>
</dbReference>
<evidence type="ECO:0000313" key="3">
    <source>
        <dbReference type="EMBL" id="PAV69558.1"/>
    </source>
</evidence>
<proteinExistence type="inferred from homology"/>
<dbReference type="OrthoDB" id="10057859at2759"/>
<evidence type="ECO:0000313" key="4">
    <source>
        <dbReference type="Proteomes" id="UP000218231"/>
    </source>
</evidence>
<comment type="caution">
    <text evidence="3">The sequence shown here is derived from an EMBL/GenBank/DDBJ whole genome shotgun (WGS) entry which is preliminary data.</text>
</comment>
<dbReference type="STRING" id="2018661.A0A2A2K6J8"/>
<dbReference type="InterPro" id="IPR058163">
    <property type="entry name" value="LysR-type_TF_proteobact-type"/>
</dbReference>
<comment type="similarity">
    <text evidence="1">Belongs to the LysR transcriptional regulatory family.</text>
</comment>
<feature type="domain" description="LysR substrate-binding" evidence="2">
    <location>
        <begin position="88"/>
        <end position="206"/>
    </location>
</feature>
<evidence type="ECO:0000259" key="2">
    <source>
        <dbReference type="Pfam" id="PF03466"/>
    </source>
</evidence>
<name>A0A2A2K6J8_9BILA</name>
<dbReference type="PANTHER" id="PTHR30537">
    <property type="entry name" value="HTH-TYPE TRANSCRIPTIONAL REGULATOR"/>
    <property type="match status" value="1"/>
</dbReference>
<protein>
    <recommendedName>
        <fullName evidence="2">LysR substrate-binding domain-containing protein</fullName>
    </recommendedName>
</protein>
<reference evidence="3 4" key="1">
    <citation type="journal article" date="2017" name="Curr. Biol.">
        <title>Genome architecture and evolution of a unichromosomal asexual nematode.</title>
        <authorList>
            <person name="Fradin H."/>
            <person name="Zegar C."/>
            <person name="Gutwein M."/>
            <person name="Lucas J."/>
            <person name="Kovtun M."/>
            <person name="Corcoran D."/>
            <person name="Baugh L.R."/>
            <person name="Kiontke K."/>
            <person name="Gunsalus K."/>
            <person name="Fitch D.H."/>
            <person name="Piano F."/>
        </authorList>
    </citation>
    <scope>NUCLEOTIDE SEQUENCE [LARGE SCALE GENOMIC DNA]</scope>
    <source>
        <strain evidence="3">PF1309</strain>
    </source>
</reference>
<sequence length="214" mass="24200">MTEAGALFYRHCTRILEQMQAMNLELSEHQQQPSGTLRLGVATAFGELELGHWLPDFVGRHERLQVELHCSDRFIDLLEEDIDVCLRRHGTPTTPDALAAHPLLGYSRLPHPQRLQLTGPAGERRELLMPQRLSANSPMALRAAAIGGLGIASFDRFIAHDALRDGRLVPVLADWSLPSRTVYAVYPQSRYVAPKVRALLDYVQAYYAEQRWQH</sequence>
<dbReference type="Gene3D" id="3.40.190.290">
    <property type="match status" value="1"/>
</dbReference>
<accession>A0A2A2K6J8</accession>